<dbReference type="Proteomes" id="UP000494245">
    <property type="component" value="Unassembled WGS sequence"/>
</dbReference>
<feature type="transmembrane region" description="Helical" evidence="1">
    <location>
        <begin position="312"/>
        <end position="335"/>
    </location>
</feature>
<gene>
    <name evidence="3" type="ORF">NNJEOMEG_02869</name>
</gene>
<reference evidence="3 4" key="1">
    <citation type="submission" date="2020-04" db="EMBL/GenBank/DDBJ databases">
        <authorList>
            <consortium name="Desulfovibrio sp. FSS-1 genome sequencing consortium"/>
            <person name="Shimoshige H."/>
            <person name="Kobayashi H."/>
            <person name="Maekawa T."/>
        </authorList>
    </citation>
    <scope>NUCLEOTIDE SEQUENCE [LARGE SCALE GENOMIC DNA]</scope>
    <source>
        <strain evidence="3 4">SIID29052-01</strain>
    </source>
</reference>
<dbReference type="GO" id="GO:0000271">
    <property type="term" value="P:polysaccharide biosynthetic process"/>
    <property type="evidence" value="ECO:0007669"/>
    <property type="project" value="TreeGrafter"/>
</dbReference>
<dbReference type="RefSeq" id="WP_173085652.1">
    <property type="nucleotide sequence ID" value="NZ_BLTE01000013.1"/>
</dbReference>
<feature type="transmembrane region" description="Helical" evidence="1">
    <location>
        <begin position="254"/>
        <end position="275"/>
    </location>
</feature>
<dbReference type="GO" id="GO:0016747">
    <property type="term" value="F:acyltransferase activity, transferring groups other than amino-acyl groups"/>
    <property type="evidence" value="ECO:0007669"/>
    <property type="project" value="InterPro"/>
</dbReference>
<feature type="transmembrane region" description="Helical" evidence="1">
    <location>
        <begin position="173"/>
        <end position="189"/>
    </location>
</feature>
<evidence type="ECO:0000313" key="4">
    <source>
        <dbReference type="Proteomes" id="UP000494245"/>
    </source>
</evidence>
<feature type="transmembrane region" description="Helical" evidence="1">
    <location>
        <begin position="341"/>
        <end position="362"/>
    </location>
</feature>
<name>A0A6V8LWP8_9BACT</name>
<dbReference type="AlphaFoldDB" id="A0A6V8LWP8"/>
<dbReference type="PANTHER" id="PTHR23028">
    <property type="entry name" value="ACETYLTRANSFERASE"/>
    <property type="match status" value="1"/>
</dbReference>
<feature type="transmembrane region" description="Helical" evidence="1">
    <location>
        <begin position="145"/>
        <end position="166"/>
    </location>
</feature>
<dbReference type="InterPro" id="IPR002656">
    <property type="entry name" value="Acyl_transf_3_dom"/>
</dbReference>
<organism evidence="3 4">
    <name type="scientific">Fundidesulfovibrio magnetotacticus</name>
    <dbReference type="NCBI Taxonomy" id="2730080"/>
    <lineage>
        <taxon>Bacteria</taxon>
        <taxon>Pseudomonadati</taxon>
        <taxon>Thermodesulfobacteriota</taxon>
        <taxon>Desulfovibrionia</taxon>
        <taxon>Desulfovibrionales</taxon>
        <taxon>Desulfovibrionaceae</taxon>
        <taxon>Fundidesulfovibrio</taxon>
    </lineage>
</organism>
<accession>A0A6V8LWP8</accession>
<dbReference type="GO" id="GO:0016020">
    <property type="term" value="C:membrane"/>
    <property type="evidence" value="ECO:0007669"/>
    <property type="project" value="TreeGrafter"/>
</dbReference>
<proteinExistence type="predicted"/>
<keyword evidence="1" id="KW-0812">Transmembrane</keyword>
<evidence type="ECO:0000313" key="3">
    <source>
        <dbReference type="EMBL" id="GFK95021.1"/>
    </source>
</evidence>
<keyword evidence="1" id="KW-0472">Membrane</keyword>
<feature type="transmembrane region" description="Helical" evidence="1">
    <location>
        <begin position="55"/>
        <end position="78"/>
    </location>
</feature>
<keyword evidence="1" id="KW-1133">Transmembrane helix</keyword>
<feature type="transmembrane region" description="Helical" evidence="1">
    <location>
        <begin position="12"/>
        <end position="31"/>
    </location>
</feature>
<keyword evidence="4" id="KW-1185">Reference proteome</keyword>
<feature type="domain" description="Acyltransferase 3" evidence="2">
    <location>
        <begin position="13"/>
        <end position="358"/>
    </location>
</feature>
<protein>
    <recommendedName>
        <fullName evidence="2">Acyltransferase 3 domain-containing protein</fullName>
    </recommendedName>
</protein>
<comment type="caution">
    <text evidence="3">The sequence shown here is derived from an EMBL/GenBank/DDBJ whole genome shotgun (WGS) entry which is preliminary data.</text>
</comment>
<evidence type="ECO:0000259" key="2">
    <source>
        <dbReference type="Pfam" id="PF01757"/>
    </source>
</evidence>
<dbReference type="Pfam" id="PF01757">
    <property type="entry name" value="Acyl_transf_3"/>
    <property type="match status" value="1"/>
</dbReference>
<feature type="transmembrane region" description="Helical" evidence="1">
    <location>
        <begin position="99"/>
        <end position="125"/>
    </location>
</feature>
<evidence type="ECO:0000256" key="1">
    <source>
        <dbReference type="SAM" id="Phobius"/>
    </source>
</evidence>
<dbReference type="EMBL" id="BLTE01000013">
    <property type="protein sequence ID" value="GFK95021.1"/>
    <property type="molecule type" value="Genomic_DNA"/>
</dbReference>
<reference evidence="3 4" key="2">
    <citation type="submission" date="2020-05" db="EMBL/GenBank/DDBJ databases">
        <title>Draft genome sequence of Desulfovibrio sp. strainFSS-1.</title>
        <authorList>
            <person name="Shimoshige H."/>
            <person name="Kobayashi H."/>
            <person name="Maekawa T."/>
        </authorList>
    </citation>
    <scope>NUCLEOTIDE SEQUENCE [LARGE SCALE GENOMIC DNA]</scope>
    <source>
        <strain evidence="3 4">SIID29052-01</strain>
    </source>
</reference>
<dbReference type="InterPro" id="IPR050879">
    <property type="entry name" value="Acyltransferase_3"/>
</dbReference>
<feature type="transmembrane region" description="Helical" evidence="1">
    <location>
        <begin position="281"/>
        <end position="300"/>
    </location>
</feature>
<sequence>MSAPAPKRKTLGQIEVMRVVAVTGIFLYHLWSDVPRAGVENPFGPALGAILSQGWMGVILFNIVTGFVLTLPFAGPTGRPVPSYLQFLRHRLLRICPNYYLGLIFWTLVAVVAGKAGANLASSFFQHVIFVHTLNPSVFFDIVPAYWWMGLLAQFYLAYPLLFGLFRKVGPHKAALWLVGGCFVFWAALEALAQAMPGSFFAMCNYLFYFNLPYRLGEFAMGMYLACLWRDPAANPVLSLGLTAGQAFKGKRRAAWIALIALTICGLAFGVPKFVLLATHLYWLSCVLCVGLLFFFSDTMDRLGVWPPIAKVAAASYSIYLMHQPILAYFGTWVIPAMEPFPAFIFLTGVCGLLTWWVSVVMDRVVAVINDKIG</sequence>
<dbReference type="PANTHER" id="PTHR23028:SF53">
    <property type="entry name" value="ACYL_TRANSF_3 DOMAIN-CONTAINING PROTEIN"/>
    <property type="match status" value="1"/>
</dbReference>